<dbReference type="EMBL" id="FLRC01000056">
    <property type="protein sequence ID" value="SBT27745.1"/>
    <property type="molecule type" value="Genomic_DNA"/>
</dbReference>
<dbReference type="PANTHER" id="PTHR30532:SF28">
    <property type="entry name" value="PETROBACTIN-BINDING PROTEIN YCLQ"/>
    <property type="match status" value="1"/>
</dbReference>
<comment type="similarity">
    <text evidence="2">Belongs to the bacterial solute-binding protein 8 family.</text>
</comment>
<dbReference type="Pfam" id="PF01497">
    <property type="entry name" value="Peripla_BP_2"/>
    <property type="match status" value="1"/>
</dbReference>
<dbReference type="PROSITE" id="PS50983">
    <property type="entry name" value="FE_B12_PBP"/>
    <property type="match status" value="1"/>
</dbReference>
<evidence type="ECO:0000256" key="5">
    <source>
        <dbReference type="ARBA" id="ARBA00022729"/>
    </source>
</evidence>
<name>A0A1C3K8N4_9BURK</name>
<dbReference type="EMBL" id="LT907988">
    <property type="protein sequence ID" value="SOE49387.1"/>
    <property type="molecule type" value="Genomic_DNA"/>
</dbReference>
<evidence type="ECO:0000313" key="9">
    <source>
        <dbReference type="EMBL" id="SOE49387.1"/>
    </source>
</evidence>
<keyword evidence="4" id="KW-0408">Iron</keyword>
<keyword evidence="10" id="KW-1185">Reference proteome</keyword>
<reference evidence="8 10" key="1">
    <citation type="submission" date="2016-06" db="EMBL/GenBank/DDBJ databases">
        <authorList>
            <person name="Kjaerup R.B."/>
            <person name="Dalgaard T.S."/>
            <person name="Juul-Madsen H.R."/>
        </authorList>
    </citation>
    <scope>NUCLEOTIDE SEQUENCE [LARGE SCALE GENOMIC DNA]</scope>
    <source>
        <strain evidence="8">Orrdi1</strain>
    </source>
</reference>
<protein>
    <submittedName>
        <fullName evidence="8">Iron compound ABC uptake transporter substrate-binding protein PiuA</fullName>
    </submittedName>
</protein>
<evidence type="ECO:0000256" key="4">
    <source>
        <dbReference type="ARBA" id="ARBA00022496"/>
    </source>
</evidence>
<dbReference type="SUPFAM" id="SSF53807">
    <property type="entry name" value="Helical backbone' metal receptor"/>
    <property type="match status" value="1"/>
</dbReference>
<organism evidence="8 10">
    <name type="scientific">Orrella dioscoreae</name>
    <dbReference type="NCBI Taxonomy" id="1851544"/>
    <lineage>
        <taxon>Bacteria</taxon>
        <taxon>Pseudomonadati</taxon>
        <taxon>Pseudomonadota</taxon>
        <taxon>Betaproteobacteria</taxon>
        <taxon>Burkholderiales</taxon>
        <taxon>Alcaligenaceae</taxon>
        <taxon>Orrella</taxon>
    </lineage>
</organism>
<keyword evidence="4" id="KW-0406">Ion transport</keyword>
<feature type="signal peptide" evidence="6">
    <location>
        <begin position="1"/>
        <end position="29"/>
    </location>
</feature>
<evidence type="ECO:0000256" key="1">
    <source>
        <dbReference type="ARBA" id="ARBA00004196"/>
    </source>
</evidence>
<dbReference type="KEGG" id="odi:ODI_R2043"/>
<evidence type="ECO:0000259" key="7">
    <source>
        <dbReference type="PROSITE" id="PS50983"/>
    </source>
</evidence>
<proteinExistence type="inferred from homology"/>
<feature type="domain" description="Fe/B12 periplasmic-binding" evidence="7">
    <location>
        <begin position="49"/>
        <end position="311"/>
    </location>
</feature>
<evidence type="ECO:0000313" key="10">
    <source>
        <dbReference type="Proteomes" id="UP000078558"/>
    </source>
</evidence>
<reference evidence="9 10" key="2">
    <citation type="submission" date="2017-08" db="EMBL/GenBank/DDBJ databases">
        <authorList>
            <person name="de Groot N.N."/>
        </authorList>
    </citation>
    <scope>NUCLEOTIDE SEQUENCE [LARGE SCALE GENOMIC DNA]</scope>
    <source>
        <strain evidence="9">Orrdi1</strain>
    </source>
</reference>
<keyword evidence="4" id="KW-0410">Iron transport</keyword>
<dbReference type="GO" id="GO:0030288">
    <property type="term" value="C:outer membrane-bounded periplasmic space"/>
    <property type="evidence" value="ECO:0007669"/>
    <property type="project" value="TreeGrafter"/>
</dbReference>
<dbReference type="GO" id="GO:1901678">
    <property type="term" value="P:iron coordination entity transport"/>
    <property type="evidence" value="ECO:0007669"/>
    <property type="project" value="UniProtKB-ARBA"/>
</dbReference>
<feature type="chain" id="PRO_5015062748" evidence="6">
    <location>
        <begin position="30"/>
        <end position="311"/>
    </location>
</feature>
<accession>A0A1C3K8N4</accession>
<dbReference type="STRING" id="1851544.ODI_02037"/>
<dbReference type="Gene3D" id="3.40.50.1980">
    <property type="entry name" value="Nitrogenase molybdenum iron protein domain"/>
    <property type="match status" value="2"/>
</dbReference>
<evidence type="ECO:0000313" key="8">
    <source>
        <dbReference type="EMBL" id="SBT27745.1"/>
    </source>
</evidence>
<dbReference type="InterPro" id="IPR033870">
    <property type="entry name" value="FatB"/>
</dbReference>
<keyword evidence="3" id="KW-0813">Transport</keyword>
<dbReference type="RefSeq" id="WP_067759871.1">
    <property type="nucleotide sequence ID" value="NZ_LT907988.1"/>
</dbReference>
<dbReference type="CDD" id="cd01140">
    <property type="entry name" value="FatB"/>
    <property type="match status" value="1"/>
</dbReference>
<dbReference type="OrthoDB" id="63946at2"/>
<dbReference type="AlphaFoldDB" id="A0A1C3K8N4"/>
<dbReference type="InterPro" id="IPR051313">
    <property type="entry name" value="Bact_iron-sidero_bind"/>
</dbReference>
<sequence>MSTPSLSVRRWTRGAATLALSLCATFAHADTQQVKHARGTTAVASPPAKVISMDVASLDTLNALGVNVAGVPVARFPPRLSRYETDQVLRTGTLFEPNYEVIHAAKPDLVIVGGRSAEKYPDVARIAPTIDLTVDQKDLVGSVLRNTDTLARLFHKEAEGAALSRQLQEAIAGLKQRAAGAGTGLIVLTTGGKMSAYGPGSRFGVIHDAYGFPPAVRDLNMANHGQAISFEFIAKTNPDWLLVIDRDAAIGREGVAANKYLDNELVRRTTAWKKKQVIYLDSTNWYLLGNASVPAMLSNIKQIVDALDAAK</sequence>
<comment type="subcellular location">
    <subcellularLocation>
        <location evidence="1">Cell envelope</location>
    </subcellularLocation>
</comment>
<dbReference type="Proteomes" id="UP000078558">
    <property type="component" value="Chromosome I"/>
</dbReference>
<gene>
    <name evidence="8" type="ORF">ODI_02037</name>
    <name evidence="9" type="ORF">ODI_R2043</name>
</gene>
<keyword evidence="5 6" id="KW-0732">Signal</keyword>
<evidence type="ECO:0000256" key="3">
    <source>
        <dbReference type="ARBA" id="ARBA00022448"/>
    </source>
</evidence>
<evidence type="ECO:0000256" key="2">
    <source>
        <dbReference type="ARBA" id="ARBA00008814"/>
    </source>
</evidence>
<dbReference type="InterPro" id="IPR002491">
    <property type="entry name" value="ABC_transptr_periplasmic_BD"/>
</dbReference>
<evidence type="ECO:0000256" key="6">
    <source>
        <dbReference type="SAM" id="SignalP"/>
    </source>
</evidence>
<dbReference type="PANTHER" id="PTHR30532">
    <property type="entry name" value="IRON III DICITRATE-BINDING PERIPLASMIC PROTEIN"/>
    <property type="match status" value="1"/>
</dbReference>